<name>A0A6A5KCM5_9PLEO</name>
<organism evidence="2 3">
    <name type="scientific">Decorospora gaudefroyi</name>
    <dbReference type="NCBI Taxonomy" id="184978"/>
    <lineage>
        <taxon>Eukaryota</taxon>
        <taxon>Fungi</taxon>
        <taxon>Dikarya</taxon>
        <taxon>Ascomycota</taxon>
        <taxon>Pezizomycotina</taxon>
        <taxon>Dothideomycetes</taxon>
        <taxon>Pleosporomycetidae</taxon>
        <taxon>Pleosporales</taxon>
        <taxon>Pleosporineae</taxon>
        <taxon>Pleosporaceae</taxon>
        <taxon>Decorospora</taxon>
    </lineage>
</organism>
<proteinExistence type="predicted"/>
<evidence type="ECO:0000256" key="1">
    <source>
        <dbReference type="SAM" id="Phobius"/>
    </source>
</evidence>
<keyword evidence="3" id="KW-1185">Reference proteome</keyword>
<dbReference type="AlphaFoldDB" id="A0A6A5KCM5"/>
<keyword evidence="1" id="KW-0812">Transmembrane</keyword>
<keyword evidence="1" id="KW-0472">Membrane</keyword>
<evidence type="ECO:0000313" key="2">
    <source>
        <dbReference type="EMBL" id="KAF1832154.1"/>
    </source>
</evidence>
<sequence length="74" mass="8090">MPISLFSGNIITAFMACCTFSIVILLGPSAFFVPRPSPASSDPSKVCLSLGMIIRQLQHLSLDGRSYKLYTCIY</sequence>
<gene>
    <name evidence="2" type="ORF">BDW02DRAFT_19984</name>
</gene>
<accession>A0A6A5KCM5</accession>
<dbReference type="EMBL" id="ML975345">
    <property type="protein sequence ID" value="KAF1832154.1"/>
    <property type="molecule type" value="Genomic_DNA"/>
</dbReference>
<reference evidence="2" key="1">
    <citation type="submission" date="2020-01" db="EMBL/GenBank/DDBJ databases">
        <authorList>
            <consortium name="DOE Joint Genome Institute"/>
            <person name="Haridas S."/>
            <person name="Albert R."/>
            <person name="Binder M."/>
            <person name="Bloem J."/>
            <person name="Labutti K."/>
            <person name="Salamov A."/>
            <person name="Andreopoulos B."/>
            <person name="Baker S.E."/>
            <person name="Barry K."/>
            <person name="Bills G."/>
            <person name="Bluhm B.H."/>
            <person name="Cannon C."/>
            <person name="Castanera R."/>
            <person name="Culley D.E."/>
            <person name="Daum C."/>
            <person name="Ezra D."/>
            <person name="Gonzalez J.B."/>
            <person name="Henrissat B."/>
            <person name="Kuo A."/>
            <person name="Liang C."/>
            <person name="Lipzen A."/>
            <person name="Lutzoni F."/>
            <person name="Magnuson J."/>
            <person name="Mondo S."/>
            <person name="Nolan M."/>
            <person name="Ohm R."/>
            <person name="Pangilinan J."/>
            <person name="Park H.-J."/>
            <person name="Ramirez L."/>
            <person name="Alfaro M."/>
            <person name="Sun H."/>
            <person name="Tritt A."/>
            <person name="Yoshinaga Y."/>
            <person name="Zwiers L.-H."/>
            <person name="Turgeon B.G."/>
            <person name="Goodwin S.B."/>
            <person name="Spatafora J.W."/>
            <person name="Crous P.W."/>
            <person name="Grigoriev I.V."/>
        </authorList>
    </citation>
    <scope>NUCLEOTIDE SEQUENCE</scope>
    <source>
        <strain evidence="2">P77</strain>
    </source>
</reference>
<protein>
    <submittedName>
        <fullName evidence="2">Uncharacterized protein</fullName>
    </submittedName>
</protein>
<evidence type="ECO:0000313" key="3">
    <source>
        <dbReference type="Proteomes" id="UP000800040"/>
    </source>
</evidence>
<dbReference type="Proteomes" id="UP000800040">
    <property type="component" value="Unassembled WGS sequence"/>
</dbReference>
<feature type="transmembrane region" description="Helical" evidence="1">
    <location>
        <begin position="6"/>
        <end position="27"/>
    </location>
</feature>
<keyword evidence="1" id="KW-1133">Transmembrane helix</keyword>